<dbReference type="GO" id="GO:0003700">
    <property type="term" value="F:DNA-binding transcription factor activity"/>
    <property type="evidence" value="ECO:0007669"/>
    <property type="project" value="InterPro"/>
</dbReference>
<dbReference type="InterPro" id="IPR004839">
    <property type="entry name" value="Aminotransferase_I/II_large"/>
</dbReference>
<feature type="domain" description="HTH gntR-type" evidence="7">
    <location>
        <begin position="3"/>
        <end position="70"/>
    </location>
</feature>
<dbReference type="PRINTS" id="PR00035">
    <property type="entry name" value="HTHGNTR"/>
</dbReference>
<name>S5SWT7_9CORY</name>
<feature type="region of interest" description="Disordered" evidence="6">
    <location>
        <begin position="62"/>
        <end position="92"/>
    </location>
</feature>
<protein>
    <submittedName>
        <fullName evidence="8">GntR family transcriptional regulator</fullName>
    </submittedName>
</protein>
<dbReference type="PANTHER" id="PTHR46577:SF1">
    <property type="entry name" value="HTH-TYPE TRANSCRIPTIONAL REGULATORY PROTEIN GABR"/>
    <property type="match status" value="1"/>
</dbReference>
<evidence type="ECO:0000256" key="6">
    <source>
        <dbReference type="SAM" id="MobiDB-lite"/>
    </source>
</evidence>
<keyword evidence="5" id="KW-0804">Transcription</keyword>
<dbReference type="KEGG" id="cmd:B841_10225"/>
<dbReference type="HOGENOM" id="CLU_017584_0_1_11"/>
<dbReference type="InterPro" id="IPR000524">
    <property type="entry name" value="Tscrpt_reg_HTH_GntR"/>
</dbReference>
<dbReference type="AlphaFoldDB" id="S5SWT7"/>
<dbReference type="Gene3D" id="1.10.10.10">
    <property type="entry name" value="Winged helix-like DNA-binding domain superfamily/Winged helix DNA-binding domain"/>
    <property type="match status" value="1"/>
</dbReference>
<evidence type="ECO:0000256" key="5">
    <source>
        <dbReference type="ARBA" id="ARBA00023163"/>
    </source>
</evidence>
<gene>
    <name evidence="8" type="ORF">B841_10225</name>
</gene>
<evidence type="ECO:0000256" key="3">
    <source>
        <dbReference type="ARBA" id="ARBA00023015"/>
    </source>
</evidence>
<evidence type="ECO:0000256" key="2">
    <source>
        <dbReference type="ARBA" id="ARBA00022898"/>
    </source>
</evidence>
<comment type="similarity">
    <text evidence="1">In the C-terminal section; belongs to the class-I pyridoxal-phosphate-dependent aminotransferase family.</text>
</comment>
<dbReference type="GO" id="GO:0030170">
    <property type="term" value="F:pyridoxal phosphate binding"/>
    <property type="evidence" value="ECO:0007669"/>
    <property type="project" value="InterPro"/>
</dbReference>
<keyword evidence="2" id="KW-0663">Pyridoxal phosphate</keyword>
<reference evidence="8 9" key="1">
    <citation type="submission" date="2012-11" db="EMBL/GenBank/DDBJ databases">
        <title>The complete genome sequence of Corynebacterium maris Coryn-1 (=DSM 45190).</title>
        <authorList>
            <person name="Schaffert L."/>
            <person name="Albersmeier A."/>
            <person name="Kalinowski J."/>
            <person name="Ruckert C."/>
        </authorList>
    </citation>
    <scope>NUCLEOTIDE SEQUENCE [LARGE SCALE GENOMIC DNA]</scope>
    <source>
        <strain evidence="9">Coryn-1</strain>
    </source>
</reference>
<dbReference type="Pfam" id="PF00155">
    <property type="entry name" value="Aminotran_1_2"/>
    <property type="match status" value="1"/>
</dbReference>
<dbReference type="CDD" id="cd00609">
    <property type="entry name" value="AAT_like"/>
    <property type="match status" value="1"/>
</dbReference>
<dbReference type="OrthoDB" id="199743at2"/>
<evidence type="ECO:0000313" key="9">
    <source>
        <dbReference type="Proteomes" id="UP000015388"/>
    </source>
</evidence>
<evidence type="ECO:0000256" key="4">
    <source>
        <dbReference type="ARBA" id="ARBA00023125"/>
    </source>
</evidence>
<dbReference type="RefSeq" id="WP_020935450.1">
    <property type="nucleotide sequence ID" value="NC_021915.1"/>
</dbReference>
<dbReference type="PROSITE" id="PS50949">
    <property type="entry name" value="HTH_GNTR"/>
    <property type="match status" value="1"/>
</dbReference>
<organism evidence="8 9">
    <name type="scientific">Corynebacterium maris DSM 45190</name>
    <dbReference type="NCBI Taxonomy" id="1224163"/>
    <lineage>
        <taxon>Bacteria</taxon>
        <taxon>Bacillati</taxon>
        <taxon>Actinomycetota</taxon>
        <taxon>Actinomycetes</taxon>
        <taxon>Mycobacteriales</taxon>
        <taxon>Corynebacteriaceae</taxon>
        <taxon>Corynebacterium</taxon>
    </lineage>
</organism>
<dbReference type="STRING" id="1224163.B841_10225"/>
<dbReference type="InterPro" id="IPR015424">
    <property type="entry name" value="PyrdxlP-dep_Trfase"/>
</dbReference>
<dbReference type="EMBL" id="CP003924">
    <property type="protein sequence ID" value="AGS35517.1"/>
    <property type="molecule type" value="Genomic_DNA"/>
</dbReference>
<dbReference type="SUPFAM" id="SSF53383">
    <property type="entry name" value="PLP-dependent transferases"/>
    <property type="match status" value="1"/>
</dbReference>
<dbReference type="CDD" id="cd07377">
    <property type="entry name" value="WHTH_GntR"/>
    <property type="match status" value="1"/>
</dbReference>
<sequence length="426" mass="45273">MADTIPARIVATIRERISSGTLLPGDGLPSTRTLAGQLGVARGSVVAAFEQLVGEGFLVSGPGGTRVNPDLPPRPARSGRARPGVDKPDPGLLRPGVPETGQLASTLWRRCWRVAAADPVVHPAPGSWRLRELIAEHVRVTRSVAVDPASVIVTAGARDGLRTLLQVVEGTVAVEDPGYPSLHRVSRAMGRKLVPVGTDGDGISVAQLEAVRPAVVLVMPNHQYPTGRQMPASRRFELIEWSRRSGALIVEDDYDSELRRAHPALAALDPGAVLLGSFAKTLTPALGLGYLIVPERLREAVAGQAVPVSGLVQEAMAEFLAADGVRRHTARMRRGYGRRRLLFAEVFPEGVPMDGGLHAVIELRPGADEAAAVARCRRAGLAVSGLGDYWTAADRPGVVVGLGGVGEERLREALERLRGLLLSYLP</sequence>
<dbReference type="InterPro" id="IPR036390">
    <property type="entry name" value="WH_DNA-bd_sf"/>
</dbReference>
<evidence type="ECO:0000256" key="1">
    <source>
        <dbReference type="ARBA" id="ARBA00005384"/>
    </source>
</evidence>
<dbReference type="Pfam" id="PF00392">
    <property type="entry name" value="GntR"/>
    <property type="match status" value="1"/>
</dbReference>
<dbReference type="GO" id="GO:0003677">
    <property type="term" value="F:DNA binding"/>
    <property type="evidence" value="ECO:0007669"/>
    <property type="project" value="UniProtKB-KW"/>
</dbReference>
<dbReference type="PATRIC" id="fig|1224163.3.peg.2063"/>
<proteinExistence type="inferred from homology"/>
<evidence type="ECO:0000313" key="8">
    <source>
        <dbReference type="EMBL" id="AGS35517.1"/>
    </source>
</evidence>
<keyword evidence="3" id="KW-0805">Transcription regulation</keyword>
<dbReference type="SMART" id="SM00345">
    <property type="entry name" value="HTH_GNTR"/>
    <property type="match status" value="1"/>
</dbReference>
<dbReference type="InterPro" id="IPR015421">
    <property type="entry name" value="PyrdxlP-dep_Trfase_major"/>
</dbReference>
<dbReference type="InterPro" id="IPR036388">
    <property type="entry name" value="WH-like_DNA-bd_sf"/>
</dbReference>
<dbReference type="SUPFAM" id="SSF46785">
    <property type="entry name" value="Winged helix' DNA-binding domain"/>
    <property type="match status" value="1"/>
</dbReference>
<dbReference type="PANTHER" id="PTHR46577">
    <property type="entry name" value="HTH-TYPE TRANSCRIPTIONAL REGULATORY PROTEIN GABR"/>
    <property type="match status" value="1"/>
</dbReference>
<dbReference type="InterPro" id="IPR051446">
    <property type="entry name" value="HTH_trans_reg/aminotransferase"/>
</dbReference>
<accession>S5SWT7</accession>
<dbReference type="Gene3D" id="3.40.640.10">
    <property type="entry name" value="Type I PLP-dependent aspartate aminotransferase-like (Major domain)"/>
    <property type="match status" value="1"/>
</dbReference>
<evidence type="ECO:0000259" key="7">
    <source>
        <dbReference type="PROSITE" id="PS50949"/>
    </source>
</evidence>
<dbReference type="Proteomes" id="UP000015388">
    <property type="component" value="Chromosome"/>
</dbReference>
<keyword evidence="9" id="KW-1185">Reference proteome</keyword>
<keyword evidence="4" id="KW-0238">DNA-binding</keyword>
<dbReference type="eggNOG" id="COG1167">
    <property type="taxonomic scope" value="Bacteria"/>
</dbReference>